<dbReference type="Proteomes" id="UP000235786">
    <property type="component" value="Unassembled WGS sequence"/>
</dbReference>
<dbReference type="PANTHER" id="PTHR42877:SF5">
    <property type="entry name" value="L-ORNITHINE N(5)-MONOOXYGENASE-RELATED"/>
    <property type="match status" value="1"/>
</dbReference>
<dbReference type="Pfam" id="PF13450">
    <property type="entry name" value="NAD_binding_8"/>
    <property type="match status" value="1"/>
</dbReference>
<comment type="similarity">
    <text evidence="1">Belongs to the FAD-binding monooxygenase family.</text>
</comment>
<name>A0A2J6R505_HYAVF</name>
<proteinExistence type="inferred from homology"/>
<dbReference type="SUPFAM" id="SSF51905">
    <property type="entry name" value="FAD/NAD(P)-binding domain"/>
    <property type="match status" value="1"/>
</dbReference>
<sequence>MNSPGVPSDVIIIGAGMPGICAGIQLQSKFKNATFEIFDKGNDIGGTWSKNTYPNLSCDILSQASGASGPVKRMGHWAALHNAPGALACHSDHTIGRP</sequence>
<dbReference type="InterPro" id="IPR051209">
    <property type="entry name" value="FAD-bind_Monooxygenase_sf"/>
</dbReference>
<evidence type="ECO:0008006" key="4">
    <source>
        <dbReference type="Google" id="ProtNLM"/>
    </source>
</evidence>
<dbReference type="STRING" id="1149755.A0A2J6R505"/>
<dbReference type="InterPro" id="IPR036188">
    <property type="entry name" value="FAD/NAD-bd_sf"/>
</dbReference>
<evidence type="ECO:0000313" key="2">
    <source>
        <dbReference type="EMBL" id="PMD33575.1"/>
    </source>
</evidence>
<dbReference type="EMBL" id="KZ613955">
    <property type="protein sequence ID" value="PMD33575.1"/>
    <property type="molecule type" value="Genomic_DNA"/>
</dbReference>
<organism evidence="2 3">
    <name type="scientific">Hyaloscypha variabilis (strain UAMH 11265 / GT02V1 / F)</name>
    <name type="common">Meliniomyces variabilis</name>
    <dbReference type="NCBI Taxonomy" id="1149755"/>
    <lineage>
        <taxon>Eukaryota</taxon>
        <taxon>Fungi</taxon>
        <taxon>Dikarya</taxon>
        <taxon>Ascomycota</taxon>
        <taxon>Pezizomycotina</taxon>
        <taxon>Leotiomycetes</taxon>
        <taxon>Helotiales</taxon>
        <taxon>Hyaloscyphaceae</taxon>
        <taxon>Hyaloscypha</taxon>
        <taxon>Hyaloscypha variabilis</taxon>
    </lineage>
</organism>
<reference evidence="2 3" key="1">
    <citation type="submission" date="2016-04" db="EMBL/GenBank/DDBJ databases">
        <title>A degradative enzymes factory behind the ericoid mycorrhizal symbiosis.</title>
        <authorList>
            <consortium name="DOE Joint Genome Institute"/>
            <person name="Martino E."/>
            <person name="Morin E."/>
            <person name="Grelet G."/>
            <person name="Kuo A."/>
            <person name="Kohler A."/>
            <person name="Daghino S."/>
            <person name="Barry K."/>
            <person name="Choi C."/>
            <person name="Cichocki N."/>
            <person name="Clum A."/>
            <person name="Copeland A."/>
            <person name="Hainaut M."/>
            <person name="Haridas S."/>
            <person name="Labutti K."/>
            <person name="Lindquist E."/>
            <person name="Lipzen A."/>
            <person name="Khouja H.-R."/>
            <person name="Murat C."/>
            <person name="Ohm R."/>
            <person name="Olson A."/>
            <person name="Spatafora J."/>
            <person name="Veneault-Fourrey C."/>
            <person name="Henrissat B."/>
            <person name="Grigoriev I."/>
            <person name="Martin F."/>
            <person name="Perotto S."/>
        </authorList>
    </citation>
    <scope>NUCLEOTIDE SEQUENCE [LARGE SCALE GENOMIC DNA]</scope>
    <source>
        <strain evidence="2 3">F</strain>
    </source>
</reference>
<dbReference type="PANTHER" id="PTHR42877">
    <property type="entry name" value="L-ORNITHINE N(5)-MONOOXYGENASE-RELATED"/>
    <property type="match status" value="1"/>
</dbReference>
<dbReference type="AlphaFoldDB" id="A0A2J6R505"/>
<protein>
    <recommendedName>
        <fullName evidence="4">FAD/NAD(P)-binding domain-containing protein</fullName>
    </recommendedName>
</protein>
<dbReference type="OrthoDB" id="3517148at2759"/>
<evidence type="ECO:0000256" key="1">
    <source>
        <dbReference type="ARBA" id="ARBA00010139"/>
    </source>
</evidence>
<keyword evidence="3" id="KW-1185">Reference proteome</keyword>
<evidence type="ECO:0000313" key="3">
    <source>
        <dbReference type="Proteomes" id="UP000235786"/>
    </source>
</evidence>
<dbReference type="Gene3D" id="3.50.50.60">
    <property type="entry name" value="FAD/NAD(P)-binding domain"/>
    <property type="match status" value="1"/>
</dbReference>
<accession>A0A2J6R505</accession>
<gene>
    <name evidence="2" type="ORF">L207DRAFT_142047</name>
</gene>